<dbReference type="InterPro" id="IPR001503">
    <property type="entry name" value="Glyco_trans_10"/>
</dbReference>
<keyword evidence="8 12" id="KW-1133">Transmembrane helix</keyword>
<keyword evidence="12" id="KW-0333">Golgi apparatus</keyword>
<evidence type="ECO:0000256" key="11">
    <source>
        <dbReference type="ARBA" id="ARBA00037847"/>
    </source>
</evidence>
<dbReference type="EMBL" id="MCGE01000002">
    <property type="protein sequence ID" value="ORZ24688.1"/>
    <property type="molecule type" value="Genomic_DNA"/>
</dbReference>
<evidence type="ECO:0000256" key="3">
    <source>
        <dbReference type="ARBA" id="ARBA00008919"/>
    </source>
</evidence>
<evidence type="ECO:0000313" key="15">
    <source>
        <dbReference type="Proteomes" id="UP000193560"/>
    </source>
</evidence>
<dbReference type="GO" id="GO:0032580">
    <property type="term" value="C:Golgi cisterna membrane"/>
    <property type="evidence" value="ECO:0007669"/>
    <property type="project" value="UniProtKB-SubCell"/>
</dbReference>
<dbReference type="FunFam" id="3.40.50.11660:FF:000002">
    <property type="entry name" value="Alpha-(1,3)-fucosyltransferase"/>
    <property type="match status" value="1"/>
</dbReference>
<keyword evidence="10" id="KW-0325">Glycoprotein</keyword>
<comment type="caution">
    <text evidence="14">The sequence shown here is derived from an EMBL/GenBank/DDBJ whole genome shotgun (WGS) entry which is preliminary data.</text>
</comment>
<evidence type="ECO:0000256" key="10">
    <source>
        <dbReference type="ARBA" id="ARBA00023180"/>
    </source>
</evidence>
<keyword evidence="7" id="KW-0735">Signal-anchor</keyword>
<evidence type="ECO:0000256" key="5">
    <source>
        <dbReference type="ARBA" id="ARBA00022679"/>
    </source>
</evidence>
<keyword evidence="4 12" id="KW-0328">Glycosyltransferase</keyword>
<evidence type="ECO:0000256" key="7">
    <source>
        <dbReference type="ARBA" id="ARBA00022968"/>
    </source>
</evidence>
<comment type="similarity">
    <text evidence="3 12">Belongs to the glycosyltransferase 10 family.</text>
</comment>
<keyword evidence="5 12" id="KW-0808">Transferase</keyword>
<evidence type="ECO:0000256" key="2">
    <source>
        <dbReference type="ARBA" id="ARBA00004922"/>
    </source>
</evidence>
<evidence type="ECO:0000256" key="6">
    <source>
        <dbReference type="ARBA" id="ARBA00022692"/>
    </source>
</evidence>
<keyword evidence="6 12" id="KW-0812">Transmembrane</keyword>
<dbReference type="OrthoDB" id="427096at2759"/>
<evidence type="ECO:0000256" key="1">
    <source>
        <dbReference type="ARBA" id="ARBA00004606"/>
    </source>
</evidence>
<feature type="domain" description="Fucosyltransferase C-terminal" evidence="13">
    <location>
        <begin position="16"/>
        <end position="198"/>
    </location>
</feature>
<dbReference type="PANTHER" id="PTHR11929">
    <property type="entry name" value="ALPHA- 1,3 -FUCOSYLTRANSFERASE"/>
    <property type="match status" value="1"/>
</dbReference>
<evidence type="ECO:0000256" key="12">
    <source>
        <dbReference type="RuleBase" id="RU003832"/>
    </source>
</evidence>
<evidence type="ECO:0000256" key="4">
    <source>
        <dbReference type="ARBA" id="ARBA00022676"/>
    </source>
</evidence>
<keyword evidence="9 12" id="KW-0472">Membrane</keyword>
<sequence length="329" mass="37527">MDVANRPLPTDFMRRKSKEAPILWIAKNCQASSGRDKYISELMKYINIDSYGDCLNTKPFPKDKTREQLMADYKFYLAIENANCEDYVTEKLADTLKYSAVPIVDGPASYDGYLPNQRSGIRMDAYPDPRELAKYIQFLDDNDDAYLAYLKYRQDALVKPPTERLDPLFVSLWSDQTAHDYRVSWCSICRHMATTWTSRHSGKKTDLEALEQASPRKDRFLVDKTCMAEGKWTYAADGPPYDSYTWTPSPKDEFAYQVLEQQKDSNSSASSSSSSSSSSETGTAMSTQDWIGMLALTGVSIGVVGFALWMIYKRTSKYRRYTKQDSSQL</sequence>
<name>A0A1X2IZG1_9FUNG</name>
<gene>
    <name evidence="14" type="ORF">BCR42DRAFT_317059</name>
</gene>
<evidence type="ECO:0000256" key="9">
    <source>
        <dbReference type="ARBA" id="ARBA00023136"/>
    </source>
</evidence>
<dbReference type="STRING" id="90262.A0A1X2IZG1"/>
<protein>
    <recommendedName>
        <fullName evidence="12">Fucosyltransferase</fullName>
        <ecNumber evidence="12">2.4.1.-</ecNumber>
    </recommendedName>
</protein>
<dbReference type="EC" id="2.4.1.-" evidence="12"/>
<accession>A0A1X2IZG1</accession>
<evidence type="ECO:0000313" key="14">
    <source>
        <dbReference type="EMBL" id="ORZ24688.1"/>
    </source>
</evidence>
<keyword evidence="15" id="KW-1185">Reference proteome</keyword>
<dbReference type="InterPro" id="IPR055270">
    <property type="entry name" value="Glyco_tran_10_C"/>
</dbReference>
<dbReference type="Pfam" id="PF00852">
    <property type="entry name" value="Glyco_transf_10"/>
    <property type="match status" value="1"/>
</dbReference>
<dbReference type="AlphaFoldDB" id="A0A1X2IZG1"/>
<feature type="transmembrane region" description="Helical" evidence="12">
    <location>
        <begin position="290"/>
        <end position="312"/>
    </location>
</feature>
<comment type="subcellular location">
    <subcellularLocation>
        <location evidence="11">Endomembrane system</location>
        <topology evidence="11">Single-pass membrane protein</topology>
    </subcellularLocation>
    <subcellularLocation>
        <location evidence="12">Golgi apparatus</location>
        <location evidence="12">Golgi stack membrane</location>
        <topology evidence="12">Single-pass type II membrane protein</topology>
    </subcellularLocation>
    <subcellularLocation>
        <location evidence="1">Membrane</location>
        <topology evidence="1">Single-pass type II membrane protein</topology>
    </subcellularLocation>
</comment>
<dbReference type="InterPro" id="IPR038577">
    <property type="entry name" value="GT10-like_C_sf"/>
</dbReference>
<proteinExistence type="inferred from homology"/>
<dbReference type="Gene3D" id="3.40.50.11660">
    <property type="entry name" value="Glycosyl transferase family 10, C-terminal domain"/>
    <property type="match status" value="1"/>
</dbReference>
<dbReference type="GO" id="GO:0046920">
    <property type="term" value="F:alpha-(1-&gt;3)-fucosyltransferase activity"/>
    <property type="evidence" value="ECO:0007669"/>
    <property type="project" value="TreeGrafter"/>
</dbReference>
<evidence type="ECO:0000256" key="8">
    <source>
        <dbReference type="ARBA" id="ARBA00022989"/>
    </source>
</evidence>
<dbReference type="UniPathway" id="UPA00378"/>
<organism evidence="14 15">
    <name type="scientific">Absidia repens</name>
    <dbReference type="NCBI Taxonomy" id="90262"/>
    <lineage>
        <taxon>Eukaryota</taxon>
        <taxon>Fungi</taxon>
        <taxon>Fungi incertae sedis</taxon>
        <taxon>Mucoromycota</taxon>
        <taxon>Mucoromycotina</taxon>
        <taxon>Mucoromycetes</taxon>
        <taxon>Mucorales</taxon>
        <taxon>Cunninghamellaceae</taxon>
        <taxon>Absidia</taxon>
    </lineage>
</organism>
<comment type="pathway">
    <text evidence="2">Protein modification; protein glycosylation.</text>
</comment>
<dbReference type="SUPFAM" id="SSF53756">
    <property type="entry name" value="UDP-Glycosyltransferase/glycogen phosphorylase"/>
    <property type="match status" value="1"/>
</dbReference>
<dbReference type="PANTHER" id="PTHR11929:SF194">
    <property type="entry name" value="ALPHA-(1,3)-FUCOSYLTRANSFERASE 10"/>
    <property type="match status" value="1"/>
</dbReference>
<reference evidence="14 15" key="1">
    <citation type="submission" date="2016-07" db="EMBL/GenBank/DDBJ databases">
        <title>Pervasive Adenine N6-methylation of Active Genes in Fungi.</title>
        <authorList>
            <consortium name="DOE Joint Genome Institute"/>
            <person name="Mondo S.J."/>
            <person name="Dannebaum R.O."/>
            <person name="Kuo R.C."/>
            <person name="Labutti K."/>
            <person name="Haridas S."/>
            <person name="Kuo A."/>
            <person name="Salamov A."/>
            <person name="Ahrendt S.R."/>
            <person name="Lipzen A."/>
            <person name="Sullivan W."/>
            <person name="Andreopoulos W.B."/>
            <person name="Clum A."/>
            <person name="Lindquist E."/>
            <person name="Daum C."/>
            <person name="Ramamoorthy G.K."/>
            <person name="Gryganskyi A."/>
            <person name="Culley D."/>
            <person name="Magnuson J.K."/>
            <person name="James T.Y."/>
            <person name="O'Malley M.A."/>
            <person name="Stajich J.E."/>
            <person name="Spatafora J.W."/>
            <person name="Visel A."/>
            <person name="Grigoriev I.V."/>
        </authorList>
    </citation>
    <scope>NUCLEOTIDE SEQUENCE [LARGE SCALE GENOMIC DNA]</scope>
    <source>
        <strain evidence="14 15">NRRL 1336</strain>
    </source>
</reference>
<dbReference type="Proteomes" id="UP000193560">
    <property type="component" value="Unassembled WGS sequence"/>
</dbReference>
<evidence type="ECO:0000259" key="13">
    <source>
        <dbReference type="Pfam" id="PF00852"/>
    </source>
</evidence>